<dbReference type="EMBL" id="NESQ01000014">
    <property type="protein sequence ID" value="PUU83368.1"/>
    <property type="molecule type" value="Genomic_DNA"/>
</dbReference>
<proteinExistence type="predicted"/>
<reference evidence="1 2" key="1">
    <citation type="submission" date="2017-04" db="EMBL/GenBank/DDBJ databases">
        <title>Draft genome sequence of Tuber borchii Vittad., a whitish edible truffle.</title>
        <authorList>
            <consortium name="DOE Joint Genome Institute"/>
            <person name="Murat C."/>
            <person name="Kuo A."/>
            <person name="Barry K.W."/>
            <person name="Clum A."/>
            <person name="Dockter R.B."/>
            <person name="Fauchery L."/>
            <person name="Iotti M."/>
            <person name="Kohler A."/>
            <person name="Labutti K."/>
            <person name="Lindquist E.A."/>
            <person name="Lipzen A."/>
            <person name="Ohm R.A."/>
            <person name="Wang M."/>
            <person name="Grigoriev I.V."/>
            <person name="Zambonelli A."/>
            <person name="Martin F.M."/>
        </authorList>
    </citation>
    <scope>NUCLEOTIDE SEQUENCE [LARGE SCALE GENOMIC DNA]</scope>
    <source>
        <strain evidence="1 2">Tbo3840</strain>
    </source>
</reference>
<organism evidence="1 2">
    <name type="scientific">Tuber borchii</name>
    <name type="common">White truffle</name>
    <dbReference type="NCBI Taxonomy" id="42251"/>
    <lineage>
        <taxon>Eukaryota</taxon>
        <taxon>Fungi</taxon>
        <taxon>Dikarya</taxon>
        <taxon>Ascomycota</taxon>
        <taxon>Pezizomycotina</taxon>
        <taxon>Pezizomycetes</taxon>
        <taxon>Pezizales</taxon>
        <taxon>Tuberaceae</taxon>
        <taxon>Tuber</taxon>
    </lineage>
</organism>
<dbReference type="AlphaFoldDB" id="A0A2T7A6N0"/>
<keyword evidence="2" id="KW-1185">Reference proteome</keyword>
<accession>A0A2T7A6N0</accession>
<evidence type="ECO:0000313" key="1">
    <source>
        <dbReference type="EMBL" id="PUU83368.1"/>
    </source>
</evidence>
<name>A0A2T7A6N0_TUBBO</name>
<evidence type="ECO:0000313" key="2">
    <source>
        <dbReference type="Proteomes" id="UP000244722"/>
    </source>
</evidence>
<comment type="caution">
    <text evidence="1">The sequence shown here is derived from an EMBL/GenBank/DDBJ whole genome shotgun (WGS) entry which is preliminary data.</text>
</comment>
<dbReference type="Proteomes" id="UP000244722">
    <property type="component" value="Unassembled WGS sequence"/>
</dbReference>
<protein>
    <submittedName>
        <fullName evidence="1">Uncharacterized protein</fullName>
    </submittedName>
</protein>
<sequence length="185" mass="20853">MPQNSYAGMSRSCSATYVFCSENGKVIHQNLTSSPNFSQPLHYTTLNLRQPTLACPVSGCSLVFKGEIAHGYLWRHLKRPGLSGRTGTEKIDWLNLHKVEHDRLLATRITPAQRKHGARKAKAQKLLRAADFELRARNMGIMEKSLIVQKVVIWEGMYEAEQSGDSIGWVHSHLFTAKEQYTESA</sequence>
<gene>
    <name evidence="1" type="ORF">B9Z19DRAFT_1061059</name>
</gene>